<evidence type="ECO:0000313" key="3">
    <source>
        <dbReference type="Proteomes" id="UP000053105"/>
    </source>
</evidence>
<organism evidence="2 3">
    <name type="scientific">Melipona quadrifasciata</name>
    <dbReference type="NCBI Taxonomy" id="166423"/>
    <lineage>
        <taxon>Eukaryota</taxon>
        <taxon>Metazoa</taxon>
        <taxon>Ecdysozoa</taxon>
        <taxon>Arthropoda</taxon>
        <taxon>Hexapoda</taxon>
        <taxon>Insecta</taxon>
        <taxon>Pterygota</taxon>
        <taxon>Neoptera</taxon>
        <taxon>Endopterygota</taxon>
        <taxon>Hymenoptera</taxon>
        <taxon>Apocrita</taxon>
        <taxon>Aculeata</taxon>
        <taxon>Apoidea</taxon>
        <taxon>Anthophila</taxon>
        <taxon>Apidae</taxon>
        <taxon>Melipona</taxon>
    </lineage>
</organism>
<dbReference type="EMBL" id="KQ435794">
    <property type="protein sequence ID" value="KOX73916.1"/>
    <property type="molecule type" value="Genomic_DNA"/>
</dbReference>
<feature type="region of interest" description="Disordered" evidence="1">
    <location>
        <begin position="308"/>
        <end position="328"/>
    </location>
</feature>
<feature type="region of interest" description="Disordered" evidence="1">
    <location>
        <begin position="114"/>
        <end position="138"/>
    </location>
</feature>
<dbReference type="AlphaFoldDB" id="A0A0M9A0L3"/>
<accession>A0A0M9A0L3</accession>
<sequence length="408" mass="44776">MQQQHLEGPDQTLKEDATLRTEHTWHRERAQRTTLHAAPPPNADERRRPGVRTHASAECKLRRTVHTCAEIVSKTHATTRGHLSESRRVTDRGGHPPRRRFIVITAERAFASLPRPARPETERSFEHEETLDPGGLDSNPIIPVFVEIPASRGVRGDIHARRSISAGAVSQVETAKSILESSNEEFPANECSLLVPVYTAFGNRNLPSKHDTPVNNLLDLSEFIFISSKSRNSQLKFARIVSIPFPLRGNRIVIVNPLKRVAVVVVVVVVIDPVHKSPAGVGLQVPLLVYLGVLIYAASEAVPFRDCRSSSAGPESHAPRPDFRPGRGYGRATINSWLGPPMPGQTRTVPANPGDPGGVRCIRRGTRGCSGGDTVAAVQANWPGVGWVGKRQRGEWERRWGPTGTMLP</sequence>
<feature type="compositionally biased region" description="Basic and acidic residues" evidence="1">
    <location>
        <begin position="117"/>
        <end position="130"/>
    </location>
</feature>
<protein>
    <submittedName>
        <fullName evidence="2">Uncharacterized protein</fullName>
    </submittedName>
</protein>
<gene>
    <name evidence="2" type="ORF">WN51_13994</name>
</gene>
<evidence type="ECO:0000313" key="2">
    <source>
        <dbReference type="EMBL" id="KOX73916.1"/>
    </source>
</evidence>
<reference evidence="2 3" key="1">
    <citation type="submission" date="2015-07" db="EMBL/GenBank/DDBJ databases">
        <title>The genome of Melipona quadrifasciata.</title>
        <authorList>
            <person name="Pan H."/>
            <person name="Kapheim K."/>
        </authorList>
    </citation>
    <scope>NUCLEOTIDE SEQUENCE [LARGE SCALE GENOMIC DNA]</scope>
    <source>
        <strain evidence="2">0111107301</strain>
        <tissue evidence="2">Whole body</tissue>
    </source>
</reference>
<keyword evidence="3" id="KW-1185">Reference proteome</keyword>
<feature type="region of interest" description="Disordered" evidence="1">
    <location>
        <begin position="25"/>
        <end position="56"/>
    </location>
</feature>
<dbReference type="Proteomes" id="UP000053105">
    <property type="component" value="Unassembled WGS sequence"/>
</dbReference>
<feature type="compositionally biased region" description="Basic and acidic residues" evidence="1">
    <location>
        <begin position="82"/>
        <end position="94"/>
    </location>
</feature>
<evidence type="ECO:0000256" key="1">
    <source>
        <dbReference type="SAM" id="MobiDB-lite"/>
    </source>
</evidence>
<proteinExistence type="predicted"/>
<name>A0A0M9A0L3_9HYME</name>
<feature type="region of interest" description="Disordered" evidence="1">
    <location>
        <begin position="77"/>
        <end position="97"/>
    </location>
</feature>